<dbReference type="InParanoid" id="A0A3N4LUP4"/>
<evidence type="ECO:0000256" key="1">
    <source>
        <dbReference type="SAM" id="Coils"/>
    </source>
</evidence>
<evidence type="ECO:0000313" key="4">
    <source>
        <dbReference type="EMBL" id="RPB26587.1"/>
    </source>
</evidence>
<dbReference type="AlphaFoldDB" id="A0A3N4LUP4"/>
<dbReference type="OrthoDB" id="5340444at2759"/>
<proteinExistence type="predicted"/>
<evidence type="ECO:0000313" key="5">
    <source>
        <dbReference type="Proteomes" id="UP000267821"/>
    </source>
</evidence>
<dbReference type="PANTHER" id="PTHR37543:SF1">
    <property type="entry name" value="CCCH ZINC FINGER DNA BINDING PROTEIN (AFU_ORTHOLOGUE AFUA_5G12760)"/>
    <property type="match status" value="1"/>
</dbReference>
<dbReference type="Pfam" id="PF25543">
    <property type="entry name" value="zf-CCCH_tandem"/>
    <property type="match status" value="1"/>
</dbReference>
<accession>A0A3N4LUP4</accession>
<reference evidence="4 5" key="1">
    <citation type="journal article" date="2018" name="Nat. Ecol. Evol.">
        <title>Pezizomycetes genomes reveal the molecular basis of ectomycorrhizal truffle lifestyle.</title>
        <authorList>
            <person name="Murat C."/>
            <person name="Payen T."/>
            <person name="Noel B."/>
            <person name="Kuo A."/>
            <person name="Morin E."/>
            <person name="Chen J."/>
            <person name="Kohler A."/>
            <person name="Krizsan K."/>
            <person name="Balestrini R."/>
            <person name="Da Silva C."/>
            <person name="Montanini B."/>
            <person name="Hainaut M."/>
            <person name="Levati E."/>
            <person name="Barry K.W."/>
            <person name="Belfiori B."/>
            <person name="Cichocki N."/>
            <person name="Clum A."/>
            <person name="Dockter R.B."/>
            <person name="Fauchery L."/>
            <person name="Guy J."/>
            <person name="Iotti M."/>
            <person name="Le Tacon F."/>
            <person name="Lindquist E.A."/>
            <person name="Lipzen A."/>
            <person name="Malagnac F."/>
            <person name="Mello A."/>
            <person name="Molinier V."/>
            <person name="Miyauchi S."/>
            <person name="Poulain J."/>
            <person name="Riccioni C."/>
            <person name="Rubini A."/>
            <person name="Sitrit Y."/>
            <person name="Splivallo R."/>
            <person name="Traeger S."/>
            <person name="Wang M."/>
            <person name="Zifcakova L."/>
            <person name="Wipf D."/>
            <person name="Zambonelli A."/>
            <person name="Paolocci F."/>
            <person name="Nowrousian M."/>
            <person name="Ottonello S."/>
            <person name="Baldrian P."/>
            <person name="Spatafora J.W."/>
            <person name="Henrissat B."/>
            <person name="Nagy L.G."/>
            <person name="Aury J.M."/>
            <person name="Wincker P."/>
            <person name="Grigoriev I.V."/>
            <person name="Bonfante P."/>
            <person name="Martin F.M."/>
        </authorList>
    </citation>
    <scope>NUCLEOTIDE SEQUENCE [LARGE SCALE GENOMIC DNA]</scope>
    <source>
        <strain evidence="4 5">ATCC MYA-4762</strain>
    </source>
</reference>
<dbReference type="Proteomes" id="UP000267821">
    <property type="component" value="Unassembled WGS sequence"/>
</dbReference>
<name>A0A3N4LUP4_9PEZI</name>
<feature type="coiled-coil region" evidence="1">
    <location>
        <begin position="54"/>
        <end position="88"/>
    </location>
</feature>
<dbReference type="EMBL" id="ML121534">
    <property type="protein sequence ID" value="RPB26587.1"/>
    <property type="molecule type" value="Genomic_DNA"/>
</dbReference>
<keyword evidence="5" id="KW-1185">Reference proteome</keyword>
<organism evidence="4 5">
    <name type="scientific">Terfezia boudieri ATCC MYA-4762</name>
    <dbReference type="NCBI Taxonomy" id="1051890"/>
    <lineage>
        <taxon>Eukaryota</taxon>
        <taxon>Fungi</taxon>
        <taxon>Dikarya</taxon>
        <taxon>Ascomycota</taxon>
        <taxon>Pezizomycotina</taxon>
        <taxon>Pezizomycetes</taxon>
        <taxon>Pezizales</taxon>
        <taxon>Pezizaceae</taxon>
        <taxon>Terfezia</taxon>
    </lineage>
</organism>
<evidence type="ECO:0000259" key="3">
    <source>
        <dbReference type="Pfam" id="PF25543"/>
    </source>
</evidence>
<feature type="region of interest" description="Disordered" evidence="2">
    <location>
        <begin position="1"/>
        <end position="25"/>
    </location>
</feature>
<keyword evidence="1" id="KW-0175">Coiled coil</keyword>
<gene>
    <name evidence="4" type="ORF">L211DRAFT_866454</name>
</gene>
<dbReference type="PANTHER" id="PTHR37543">
    <property type="entry name" value="CCCH ZINC FINGER DNA BINDING PROTEIN (AFU_ORTHOLOGUE AFUA_5G12760)"/>
    <property type="match status" value="1"/>
</dbReference>
<evidence type="ECO:0000256" key="2">
    <source>
        <dbReference type="SAM" id="MobiDB-lite"/>
    </source>
</evidence>
<sequence length="475" mass="52489">MCTPGGKLSDSANTNGTGSALGVQGPFDKVDDCGMQTDYEVKFSVLNQRLPALFKEMLQEIECLRMRVQQLQTELQHEKNENRELQEARINGTNDASHLMDIGNNEPPSTEELTFTSVDGKVEHAPHVWLSDLQLAEKALCRALHRLHRPVPKIRTPGSTTGPLAVDNVEHEDFPWTKLSNGMDPPVSQLNSLSAFPKTLGQTQAAVQEGLSPKEVIDNRVWSARPTTPTPDWPPIVIDVGDTLVKKPSYPPPVPRPSKDLLDRMYKTNPRPCFSHYLLSQGCFFKIDCNAPRSIHNHNVKRCLRSHVAEFTPVEIEALRYVAQSLRCKDGINCARENCYHGHQCQSTGICKGYSFALGGGCPFWPEEHPEGKLAPGAKTVKDNLTLIDDNREKGGKVYTTSLKERCTVGISPTLTATSAKPTRITPDKVASLIHNDLCRILGPDVEREYSNEPVGADANGAEWKPSSPVMCLLD</sequence>
<dbReference type="InterPro" id="IPR057654">
    <property type="entry name" value="Znf-CCCH_tandem"/>
</dbReference>
<feature type="domain" description="Tandem CCCH zinc finger" evidence="3">
    <location>
        <begin position="318"/>
        <end position="370"/>
    </location>
</feature>
<protein>
    <recommendedName>
        <fullName evidence="3">Tandem CCCH zinc finger domain-containing protein</fullName>
    </recommendedName>
</protein>